<protein>
    <submittedName>
        <fullName evidence="1">DUF4176 domain-containing protein</fullName>
    </submittedName>
</protein>
<dbReference type="KEGG" id="lact:D7I46_04815"/>
<dbReference type="Proteomes" id="UP000269374">
    <property type="component" value="Chromosome"/>
</dbReference>
<evidence type="ECO:0000313" key="2">
    <source>
        <dbReference type="Proteomes" id="UP000269374"/>
    </source>
</evidence>
<gene>
    <name evidence="1" type="ORF">D7I46_04815</name>
</gene>
<proteinExistence type="predicted"/>
<dbReference type="RefSeq" id="WP_120771857.1">
    <property type="nucleotide sequence ID" value="NZ_CP032627.1"/>
</dbReference>
<sequence length="146" mass="16141">MAKDEVSLLPLGTILKLKNDEISRIIVARAIKKDNSGIILDRYKVAPHPEGDTPNTEVFSIEADQIEKVIFKGYSDEADEKFLNQLIKMMDKTPAKVSAEEQVEQSSVVLEKQVAPEASGSAVSSTASQINQQSLLDDDPFYKFRG</sequence>
<dbReference type="OrthoDB" id="2191831at2"/>
<reference evidence="1 2" key="1">
    <citation type="submission" date="2018-09" db="EMBL/GenBank/DDBJ databases">
        <title>Genome sequencing of strain 1JSPR-7.</title>
        <authorList>
            <person name="Heo J."/>
            <person name="Kim S.-J."/>
            <person name="Kwon S.-W."/>
        </authorList>
    </citation>
    <scope>NUCLEOTIDE SEQUENCE [LARGE SCALE GENOMIC DNA]</scope>
    <source>
        <strain evidence="1 2">1JSPR-7</strain>
    </source>
</reference>
<name>A0A387BGE1_9LACT</name>
<keyword evidence="2" id="KW-1185">Reference proteome</keyword>
<dbReference type="Pfam" id="PF13780">
    <property type="entry name" value="DUF4176"/>
    <property type="match status" value="1"/>
</dbReference>
<accession>A0A387BGE1</accession>
<dbReference type="EMBL" id="CP032627">
    <property type="protein sequence ID" value="AYG00469.1"/>
    <property type="molecule type" value="Genomic_DNA"/>
</dbReference>
<organism evidence="1 2">
    <name type="scientific">Lactococcus allomyrinae</name>
    <dbReference type="NCBI Taxonomy" id="2419773"/>
    <lineage>
        <taxon>Bacteria</taxon>
        <taxon>Bacillati</taxon>
        <taxon>Bacillota</taxon>
        <taxon>Bacilli</taxon>
        <taxon>Lactobacillales</taxon>
        <taxon>Streptococcaceae</taxon>
        <taxon>Lactococcus</taxon>
    </lineage>
</organism>
<dbReference type="AlphaFoldDB" id="A0A387BGE1"/>
<evidence type="ECO:0000313" key="1">
    <source>
        <dbReference type="EMBL" id="AYG00469.1"/>
    </source>
</evidence>
<dbReference type="InterPro" id="IPR025233">
    <property type="entry name" value="DUF4176"/>
</dbReference>